<feature type="domain" description="Methyltransferase type 11" evidence="2">
    <location>
        <begin position="69"/>
        <end position="156"/>
    </location>
</feature>
<dbReference type="GO" id="GO:0008757">
    <property type="term" value="F:S-adenosylmethionine-dependent methyltransferase activity"/>
    <property type="evidence" value="ECO:0007669"/>
    <property type="project" value="InterPro"/>
</dbReference>
<dbReference type="InterPro" id="IPR029063">
    <property type="entry name" value="SAM-dependent_MTases_sf"/>
</dbReference>
<feature type="region of interest" description="Disordered" evidence="1">
    <location>
        <begin position="1"/>
        <end position="35"/>
    </location>
</feature>
<dbReference type="CDD" id="cd02440">
    <property type="entry name" value="AdoMet_MTases"/>
    <property type="match status" value="1"/>
</dbReference>
<organism evidence="3">
    <name type="scientific">Roseihalotalea indica</name>
    <dbReference type="NCBI Taxonomy" id="2867963"/>
    <lineage>
        <taxon>Bacteria</taxon>
        <taxon>Pseudomonadati</taxon>
        <taxon>Bacteroidota</taxon>
        <taxon>Cytophagia</taxon>
        <taxon>Cytophagales</taxon>
        <taxon>Catalimonadaceae</taxon>
        <taxon>Roseihalotalea</taxon>
    </lineage>
</organism>
<protein>
    <submittedName>
        <fullName evidence="3">Class I SAM-dependent methyltransferase</fullName>
    </submittedName>
</protein>
<feature type="compositionally biased region" description="Pro residues" evidence="1">
    <location>
        <begin position="1"/>
        <end position="15"/>
    </location>
</feature>
<dbReference type="GO" id="GO:0032259">
    <property type="term" value="P:methylation"/>
    <property type="evidence" value="ECO:0007669"/>
    <property type="project" value="UniProtKB-KW"/>
</dbReference>
<accession>A0AA49GK13</accession>
<evidence type="ECO:0000256" key="1">
    <source>
        <dbReference type="SAM" id="MobiDB-lite"/>
    </source>
</evidence>
<dbReference type="AlphaFoldDB" id="A0AA49GK13"/>
<keyword evidence="3" id="KW-0489">Methyltransferase</keyword>
<dbReference type="Pfam" id="PF08241">
    <property type="entry name" value="Methyltransf_11"/>
    <property type="match status" value="1"/>
</dbReference>
<evidence type="ECO:0000313" key="3">
    <source>
        <dbReference type="EMBL" id="WKN35164.1"/>
    </source>
</evidence>
<dbReference type="SUPFAM" id="SSF53335">
    <property type="entry name" value="S-adenosyl-L-methionine-dependent methyltransferases"/>
    <property type="match status" value="1"/>
</dbReference>
<dbReference type="Gene3D" id="3.40.50.150">
    <property type="entry name" value="Vaccinia Virus protein VP39"/>
    <property type="match status" value="1"/>
</dbReference>
<dbReference type="EMBL" id="CP120682">
    <property type="protein sequence ID" value="WKN35164.1"/>
    <property type="molecule type" value="Genomic_DNA"/>
</dbReference>
<gene>
    <name evidence="3" type="ORF">K4G66_22565</name>
</gene>
<dbReference type="InterPro" id="IPR013216">
    <property type="entry name" value="Methyltransf_11"/>
</dbReference>
<proteinExistence type="predicted"/>
<keyword evidence="3" id="KW-0808">Transferase</keyword>
<dbReference type="PANTHER" id="PTHR45180:SF1">
    <property type="entry name" value="OS01G0307686 PROTEIN"/>
    <property type="match status" value="1"/>
</dbReference>
<name>A0AA49GK13_9BACT</name>
<dbReference type="PANTHER" id="PTHR45180">
    <property type="entry name" value="OS01G0307686 PROTEIN"/>
    <property type="match status" value="1"/>
</dbReference>
<reference evidence="3" key="2">
    <citation type="journal article" date="2024" name="Antonie Van Leeuwenhoek">
        <title>Roseihalotalea indica gen. nov., sp. nov., a halophilic Bacteroidetes from mesopelagic Southwest Indian Ocean with higher carbohydrate metabolic potential.</title>
        <authorList>
            <person name="Chen B."/>
            <person name="Zhang M."/>
            <person name="Lin D."/>
            <person name="Ye J."/>
            <person name="Tang K."/>
        </authorList>
    </citation>
    <scope>NUCLEOTIDE SEQUENCE</scope>
    <source>
        <strain evidence="3">TK19036</strain>
    </source>
</reference>
<evidence type="ECO:0000259" key="2">
    <source>
        <dbReference type="Pfam" id="PF08241"/>
    </source>
</evidence>
<reference evidence="3" key="1">
    <citation type="journal article" date="2023" name="Comput. Struct. Biotechnol. J.">
        <title>Discovery of a novel marine Bacteroidetes with a rich repertoire of carbohydrate-active enzymes.</title>
        <authorList>
            <person name="Chen B."/>
            <person name="Liu G."/>
            <person name="Chen Q."/>
            <person name="Wang H."/>
            <person name="Liu L."/>
            <person name="Tang K."/>
        </authorList>
    </citation>
    <scope>NUCLEOTIDE SEQUENCE</scope>
    <source>
        <strain evidence="3">TK19036</strain>
    </source>
</reference>
<sequence>MKPVFLPPPPPPPTTPSGIPSTAHRTSPHPMKDNFSTQASEYARFRPTYPDEVFAFILGLIPEKDSAWDCGTGNGQVAVRLADHFNQVIATDISRKQMDEAPQRENIAYQLVAAEEAVFPANHFDLITVAQAVHWFDLEQFYAVVNRVLKPNGVIALLGYTLLTIDEKLDPVIYNLYEDILGKYWDPERRIVEDRYQTIPFPFQEIPTPEFHFTVEWTFDQLIGYFNTWSAAQHYRKDKGNNPVDLVAEDLRSAWGTSEKKHVQFPLIIRLGRK</sequence>